<dbReference type="RefSeq" id="XP_017023928.2">
    <property type="nucleotide sequence ID" value="XM_017168439.3"/>
</dbReference>
<dbReference type="OrthoDB" id="6610237at2759"/>
<dbReference type="InterPro" id="IPR057615">
    <property type="entry name" value="Ig_VWA7"/>
</dbReference>
<keyword evidence="3" id="KW-1185">Reference proteome</keyword>
<name>A0A6P4IN30_DROKI</name>
<dbReference type="GeneID" id="108075850"/>
<keyword evidence="1" id="KW-1133">Transmembrane helix</keyword>
<sequence length="424" mass="47348">MRRASMETPNEINLKKLAKFSGVNVTAVSKPHELDAFVPLNKLRRTAIFKLKLQPESGDEKYNVFVRAERKADVFLGDIIKRIDSYYKSGQTKAKSARIQFPDKEKDTEKLEEDVDSPKNEIETFSDKEIQSAPSLNQTLLAAATTGQPRSTLNAMLLQRCGTKIELSTQSQLLVTAGQMATLLFEVTNMRSEAVYSTIQVTDERRFLVQLNPTRLNLRALETGTVRLTVLVPLGTAQGTADRITFTNYGRETATLAVNLKVVTSIDAQDTTGPTLSWEFGSRCDYLTPESLNCGERFWTLDVTAQDWQSGMLRLQATPPEGLFYRNYYTAGSSEPLKATYMASCCEPKVSLVAYDAAGNQRSLTIDVRDVYFSEAAIAAICLGVILLLLLIVAIIWGIVCCYRRRKVSLELPTYRSHSTRSME</sequence>
<reference evidence="3" key="1">
    <citation type="submission" date="2025-05" db="UniProtKB">
        <authorList>
            <consortium name="RefSeq"/>
        </authorList>
    </citation>
    <scope>NUCLEOTIDE SEQUENCE [LARGE SCALE GENOMIC DNA]</scope>
    <source>
        <strain evidence="3">14028-0561.14</strain>
    </source>
</reference>
<feature type="transmembrane region" description="Helical" evidence="1">
    <location>
        <begin position="376"/>
        <end position="400"/>
    </location>
</feature>
<keyword evidence="1" id="KW-0812">Transmembrane</keyword>
<organism evidence="3 4">
    <name type="scientific">Drosophila kikkawai</name>
    <name type="common">Fruit fly</name>
    <dbReference type="NCBI Taxonomy" id="30033"/>
    <lineage>
        <taxon>Eukaryota</taxon>
        <taxon>Metazoa</taxon>
        <taxon>Ecdysozoa</taxon>
        <taxon>Arthropoda</taxon>
        <taxon>Hexapoda</taxon>
        <taxon>Insecta</taxon>
        <taxon>Pterygota</taxon>
        <taxon>Neoptera</taxon>
        <taxon>Endopterygota</taxon>
        <taxon>Diptera</taxon>
        <taxon>Brachycera</taxon>
        <taxon>Muscomorpha</taxon>
        <taxon>Ephydroidea</taxon>
        <taxon>Drosophilidae</taxon>
        <taxon>Drosophila</taxon>
        <taxon>Sophophora</taxon>
    </lineage>
</organism>
<reference evidence="4" key="2">
    <citation type="submission" date="2025-08" db="UniProtKB">
        <authorList>
            <consortium name="RefSeq"/>
        </authorList>
    </citation>
    <scope>IDENTIFICATION</scope>
    <source>
        <strain evidence="4">14028-0561.14</strain>
        <tissue evidence="4">Whole fly</tissue>
    </source>
</reference>
<dbReference type="Pfam" id="PF23619">
    <property type="entry name" value="Ig_VWA7"/>
    <property type="match status" value="1"/>
</dbReference>
<gene>
    <name evidence="4" type="primary">LOC108075850</name>
</gene>
<protein>
    <recommendedName>
        <fullName evidence="2">VWA7 Ig-like domain-containing protein</fullName>
    </recommendedName>
</protein>
<evidence type="ECO:0000313" key="3">
    <source>
        <dbReference type="Proteomes" id="UP001652661"/>
    </source>
</evidence>
<keyword evidence="1" id="KW-0472">Membrane</keyword>
<accession>A0A6P4IN30</accession>
<evidence type="ECO:0000256" key="1">
    <source>
        <dbReference type="SAM" id="Phobius"/>
    </source>
</evidence>
<evidence type="ECO:0000259" key="2">
    <source>
        <dbReference type="Pfam" id="PF23619"/>
    </source>
</evidence>
<proteinExistence type="predicted"/>
<evidence type="ECO:0000313" key="4">
    <source>
        <dbReference type="RefSeq" id="XP_017023928.2"/>
    </source>
</evidence>
<dbReference type="Proteomes" id="UP001652661">
    <property type="component" value="Chromosome 2L"/>
</dbReference>
<feature type="domain" description="VWA7 Ig-like" evidence="2">
    <location>
        <begin position="167"/>
        <end position="254"/>
    </location>
</feature>